<dbReference type="Pfam" id="PF00145">
    <property type="entry name" value="DNA_methylase"/>
    <property type="match status" value="1"/>
</dbReference>
<sequence length="378" mass="42021">MTKSLTCIDLFAGAGGFSLGFREAGFNIAAAIDRSESALETYSHNFGDINTVEADMKKVSPEVLVERAAINPSDIDIVIGGPPCKGFSTAGKMDPDNPKNSLVANYINIVSYIDPEIVVMENVKGILSMRDGEYRDRIVRAFRSEGYEIPSKPCVLNAADYGAPQHRERVFFLASKSGRVDPPSPTHYNPATDPEEVPDSAAEPWVTTEDAIGDLAFLRYGEEADDYKLAPLTEYQEEMQRDSNEGLANHKATNHTERVRERFKQLSPGETGEDLPAEYQTKKHSLQRWDPLEPAPTVTTLPDDFVHYQWPRIPTVRELARLQSFPDKFEFKGPRTTGGKRRKDTVPQYSQVGNAVPPRLAKQIGIAVKQQHQIVAVS</sequence>
<dbReference type="EC" id="2.1.1.37" evidence="1"/>
<keyword evidence="4" id="KW-0949">S-adenosyl-L-methionine</keyword>
<keyword evidence="3 7" id="KW-0808">Transferase</keyword>
<dbReference type="PROSITE" id="PS51679">
    <property type="entry name" value="SAM_MT_C5"/>
    <property type="match status" value="1"/>
</dbReference>
<evidence type="ECO:0000256" key="5">
    <source>
        <dbReference type="RuleBase" id="RU000416"/>
    </source>
</evidence>
<dbReference type="PRINTS" id="PR00105">
    <property type="entry name" value="C5METTRFRASE"/>
</dbReference>
<dbReference type="InterPro" id="IPR050390">
    <property type="entry name" value="C5-Methyltransferase"/>
</dbReference>
<evidence type="ECO:0000313" key="8">
    <source>
        <dbReference type="Proteomes" id="UP000614221"/>
    </source>
</evidence>
<feature type="region of interest" description="Disordered" evidence="6">
    <location>
        <begin position="239"/>
        <end position="275"/>
    </location>
</feature>
<dbReference type="PROSITE" id="PS00094">
    <property type="entry name" value="C5_MTASE_1"/>
    <property type="match status" value="1"/>
</dbReference>
<dbReference type="RefSeq" id="WP_188976974.1">
    <property type="nucleotide sequence ID" value="NZ_BMPD01000002.1"/>
</dbReference>
<evidence type="ECO:0000256" key="4">
    <source>
        <dbReference type="ARBA" id="ARBA00022691"/>
    </source>
</evidence>
<evidence type="ECO:0000256" key="2">
    <source>
        <dbReference type="ARBA" id="ARBA00022603"/>
    </source>
</evidence>
<dbReference type="GO" id="GO:0044027">
    <property type="term" value="P:negative regulation of gene expression via chromosomal CpG island methylation"/>
    <property type="evidence" value="ECO:0007669"/>
    <property type="project" value="TreeGrafter"/>
</dbReference>
<evidence type="ECO:0000313" key="7">
    <source>
        <dbReference type="EMBL" id="GGK64737.1"/>
    </source>
</evidence>
<keyword evidence="2 7" id="KW-0489">Methyltransferase</keyword>
<dbReference type="GO" id="GO:0032259">
    <property type="term" value="P:methylation"/>
    <property type="evidence" value="ECO:0007669"/>
    <property type="project" value="UniProtKB-KW"/>
</dbReference>
<dbReference type="InterPro" id="IPR018117">
    <property type="entry name" value="C5_DNA_meth_AS"/>
</dbReference>
<reference evidence="7" key="1">
    <citation type="journal article" date="2014" name="Int. J. Syst. Evol. Microbiol.">
        <title>Complete genome sequence of Corynebacterium casei LMG S-19264T (=DSM 44701T), isolated from a smear-ripened cheese.</title>
        <authorList>
            <consortium name="US DOE Joint Genome Institute (JGI-PGF)"/>
            <person name="Walter F."/>
            <person name="Albersmeier A."/>
            <person name="Kalinowski J."/>
            <person name="Ruckert C."/>
        </authorList>
    </citation>
    <scope>NUCLEOTIDE SEQUENCE</scope>
    <source>
        <strain evidence="7">JCM 19018</strain>
    </source>
</reference>
<dbReference type="InterPro" id="IPR001525">
    <property type="entry name" value="C5_MeTfrase"/>
</dbReference>
<dbReference type="Proteomes" id="UP000614221">
    <property type="component" value="Unassembled WGS sequence"/>
</dbReference>
<name>A0A830EXI1_9EURY</name>
<evidence type="ECO:0000256" key="3">
    <source>
        <dbReference type="ARBA" id="ARBA00022679"/>
    </source>
</evidence>
<dbReference type="GO" id="GO:0003886">
    <property type="term" value="F:DNA (cytosine-5-)-methyltransferase activity"/>
    <property type="evidence" value="ECO:0007669"/>
    <property type="project" value="UniProtKB-EC"/>
</dbReference>
<comment type="similarity">
    <text evidence="5">Belongs to the class I-like SAM-binding methyltransferase superfamily. C5-methyltransferase family.</text>
</comment>
<dbReference type="PANTHER" id="PTHR10629">
    <property type="entry name" value="CYTOSINE-SPECIFIC METHYLTRANSFERASE"/>
    <property type="match status" value="1"/>
</dbReference>
<dbReference type="Gene3D" id="3.40.50.150">
    <property type="entry name" value="Vaccinia Virus protein VP39"/>
    <property type="match status" value="1"/>
</dbReference>
<gene>
    <name evidence="7" type="ORF">GCM10009067_16480</name>
</gene>
<dbReference type="Gene3D" id="3.90.120.10">
    <property type="entry name" value="DNA Methylase, subunit A, domain 2"/>
    <property type="match status" value="1"/>
</dbReference>
<organism evidence="7 8">
    <name type="scientific">Haloarcula sebkhae</name>
    <dbReference type="NCBI Taxonomy" id="932660"/>
    <lineage>
        <taxon>Archaea</taxon>
        <taxon>Methanobacteriati</taxon>
        <taxon>Methanobacteriota</taxon>
        <taxon>Stenosarchaea group</taxon>
        <taxon>Halobacteria</taxon>
        <taxon>Halobacteriales</taxon>
        <taxon>Haloarculaceae</taxon>
        <taxon>Haloarcula</taxon>
    </lineage>
</organism>
<evidence type="ECO:0000256" key="1">
    <source>
        <dbReference type="ARBA" id="ARBA00011975"/>
    </source>
</evidence>
<feature type="region of interest" description="Disordered" evidence="6">
    <location>
        <begin position="179"/>
        <end position="199"/>
    </location>
</feature>
<dbReference type="OrthoDB" id="5033at2157"/>
<feature type="compositionally biased region" description="Basic and acidic residues" evidence="6">
    <location>
        <begin position="254"/>
        <end position="264"/>
    </location>
</feature>
<dbReference type="SUPFAM" id="SSF53335">
    <property type="entry name" value="S-adenosyl-L-methionine-dependent methyltransferases"/>
    <property type="match status" value="1"/>
</dbReference>
<dbReference type="GO" id="GO:0003677">
    <property type="term" value="F:DNA binding"/>
    <property type="evidence" value="ECO:0007669"/>
    <property type="project" value="TreeGrafter"/>
</dbReference>
<dbReference type="PANTHER" id="PTHR10629:SF52">
    <property type="entry name" value="DNA (CYTOSINE-5)-METHYLTRANSFERASE 1"/>
    <property type="match status" value="1"/>
</dbReference>
<evidence type="ECO:0000256" key="6">
    <source>
        <dbReference type="SAM" id="MobiDB-lite"/>
    </source>
</evidence>
<protein>
    <recommendedName>
        <fullName evidence="1">DNA (cytosine-5-)-methyltransferase</fullName>
        <ecNumber evidence="1">2.1.1.37</ecNumber>
    </recommendedName>
</protein>
<dbReference type="NCBIfam" id="TIGR00675">
    <property type="entry name" value="dcm"/>
    <property type="match status" value="1"/>
</dbReference>
<dbReference type="AlphaFoldDB" id="A0A830EXI1"/>
<dbReference type="InterPro" id="IPR029063">
    <property type="entry name" value="SAM-dependent_MTases_sf"/>
</dbReference>
<accession>A0A830EXI1</accession>
<dbReference type="EMBL" id="BMPD01000002">
    <property type="protein sequence ID" value="GGK64737.1"/>
    <property type="molecule type" value="Genomic_DNA"/>
</dbReference>
<reference evidence="7" key="2">
    <citation type="submission" date="2020-09" db="EMBL/GenBank/DDBJ databases">
        <authorList>
            <person name="Sun Q."/>
            <person name="Ohkuma M."/>
        </authorList>
    </citation>
    <scope>NUCLEOTIDE SEQUENCE</scope>
    <source>
        <strain evidence="7">JCM 19018</strain>
    </source>
</reference>
<proteinExistence type="inferred from homology"/>
<comment type="caution">
    <text evidence="7">The sequence shown here is derived from an EMBL/GenBank/DDBJ whole genome shotgun (WGS) entry which is preliminary data.</text>
</comment>